<dbReference type="Gene3D" id="2.40.40.10">
    <property type="entry name" value="RlpA-like domain"/>
    <property type="match status" value="1"/>
</dbReference>
<dbReference type="InterPro" id="IPR036908">
    <property type="entry name" value="RlpA-like_sf"/>
</dbReference>
<dbReference type="AlphaFoldDB" id="A0A086ST65"/>
<organism evidence="3 4">
    <name type="scientific">Hapsidospora chrysogenum (strain ATCC 11550 / CBS 779.69 / DSM 880 / IAM 14645 / JCM 23072 / IMI 49137)</name>
    <name type="common">Acremonium chrysogenum</name>
    <dbReference type="NCBI Taxonomy" id="857340"/>
    <lineage>
        <taxon>Eukaryota</taxon>
        <taxon>Fungi</taxon>
        <taxon>Dikarya</taxon>
        <taxon>Ascomycota</taxon>
        <taxon>Pezizomycotina</taxon>
        <taxon>Sordariomycetes</taxon>
        <taxon>Hypocreomycetidae</taxon>
        <taxon>Hypocreales</taxon>
        <taxon>Bionectriaceae</taxon>
        <taxon>Hapsidospora</taxon>
    </lineage>
</organism>
<proteinExistence type="predicted"/>
<dbReference type="OrthoDB" id="623670at2759"/>
<keyword evidence="4" id="KW-1185">Reference proteome</keyword>
<dbReference type="Proteomes" id="UP000029964">
    <property type="component" value="Unassembled WGS sequence"/>
</dbReference>
<feature type="chain" id="PRO_5001814948" description="RlpA-like protein double-psi beta-barrel domain-containing protein" evidence="2">
    <location>
        <begin position="19"/>
        <end position="130"/>
    </location>
</feature>
<dbReference type="InterPro" id="IPR051477">
    <property type="entry name" value="Expansin_CellWall"/>
</dbReference>
<evidence type="ECO:0008006" key="5">
    <source>
        <dbReference type="Google" id="ProtNLM"/>
    </source>
</evidence>
<evidence type="ECO:0000313" key="3">
    <source>
        <dbReference type="EMBL" id="KFH40297.1"/>
    </source>
</evidence>
<gene>
    <name evidence="3" type="ORF">ACRE_090400</name>
</gene>
<reference evidence="4" key="1">
    <citation type="journal article" date="2014" name="Genome Announc.">
        <title>Genome sequence and annotation of Acremonium chrysogenum, producer of the beta-lactam antibiotic cephalosporin C.</title>
        <authorList>
            <person name="Terfehr D."/>
            <person name="Dahlmann T.A."/>
            <person name="Specht T."/>
            <person name="Zadra I."/>
            <person name="Kuernsteiner H."/>
            <person name="Kueck U."/>
        </authorList>
    </citation>
    <scope>NUCLEOTIDE SEQUENCE [LARGE SCALE GENOMIC DNA]</scope>
    <source>
        <strain evidence="4">ATCC 11550 / CBS 779.69 / DSM 880 / IAM 14645 / JCM 23072 / IMI 49137</strain>
    </source>
</reference>
<evidence type="ECO:0000313" key="4">
    <source>
        <dbReference type="Proteomes" id="UP000029964"/>
    </source>
</evidence>
<sequence length="130" mass="13981">MILPKLTHILAILPLALAVPMDPSSVPVEAASVPGTVSMYRPSQELGACGTLHKDDDLVAGVAVQRFGGTKACGKYINVKGPTGKQVSVRVVTHCDACGYNDLRLSPKAFEEVVGRKIEGHFPVTWKWRN</sequence>
<feature type="signal peptide" evidence="2">
    <location>
        <begin position="1"/>
        <end position="18"/>
    </location>
</feature>
<dbReference type="HOGENOM" id="CLU_047639_6_3_1"/>
<keyword evidence="1 2" id="KW-0732">Signal</keyword>
<evidence type="ECO:0000256" key="1">
    <source>
        <dbReference type="ARBA" id="ARBA00022729"/>
    </source>
</evidence>
<name>A0A086ST65_HAPC1</name>
<protein>
    <recommendedName>
        <fullName evidence="5">RlpA-like protein double-psi beta-barrel domain-containing protein</fullName>
    </recommendedName>
</protein>
<accession>A0A086ST65</accession>
<dbReference type="EMBL" id="JPKY01000239">
    <property type="protein sequence ID" value="KFH40297.1"/>
    <property type="molecule type" value="Genomic_DNA"/>
</dbReference>
<evidence type="ECO:0000256" key="2">
    <source>
        <dbReference type="SAM" id="SignalP"/>
    </source>
</evidence>
<dbReference type="PANTHER" id="PTHR31836">
    <property type="match status" value="1"/>
</dbReference>
<dbReference type="STRING" id="857340.A0A086ST65"/>
<dbReference type="CDD" id="cd22191">
    <property type="entry name" value="DPBB_RlpA_EXP_N-like"/>
    <property type="match status" value="1"/>
</dbReference>
<comment type="caution">
    <text evidence="3">The sequence shown here is derived from an EMBL/GenBank/DDBJ whole genome shotgun (WGS) entry which is preliminary data.</text>
</comment>
<dbReference type="PANTHER" id="PTHR31836:SF21">
    <property type="entry name" value="EXPANSIN-LIKE PROTEIN 7"/>
    <property type="match status" value="1"/>
</dbReference>
<dbReference type="SUPFAM" id="SSF50685">
    <property type="entry name" value="Barwin-like endoglucanases"/>
    <property type="match status" value="1"/>
</dbReference>